<evidence type="ECO:0000313" key="1">
    <source>
        <dbReference type="EMBL" id="KAK3723980.1"/>
    </source>
</evidence>
<proteinExistence type="predicted"/>
<gene>
    <name evidence="1" type="ORF">LTR37_001464</name>
</gene>
<sequence>MTSAARQTFNIAELVEKILRHLPALQLIRIKRTTREIGASIDNSLLLQGMLFLRPVAGHPVKPEWNNLLFHRKTCLRYGLGFVLYPEIDLANYDAVKKDESRMAMYLCQPPVKEIWTLWSVRKPRGRKAARASIHTIIKVANPQGITFGDLMGTIVAYAQESYKDWEQDSKPPIQLKMCVRVVCTYR</sequence>
<reference evidence="1" key="1">
    <citation type="submission" date="2023-07" db="EMBL/GenBank/DDBJ databases">
        <title>Black Yeasts Isolated from many extreme environments.</title>
        <authorList>
            <person name="Coleine C."/>
            <person name="Stajich J.E."/>
            <person name="Selbmann L."/>
        </authorList>
    </citation>
    <scope>NUCLEOTIDE SEQUENCE</scope>
    <source>
        <strain evidence="1">CCFEE 5714</strain>
    </source>
</reference>
<accession>A0ACC3NYH7</accession>
<keyword evidence="2" id="KW-1185">Reference proteome</keyword>
<comment type="caution">
    <text evidence="1">The sequence shown here is derived from an EMBL/GenBank/DDBJ whole genome shotgun (WGS) entry which is preliminary data.</text>
</comment>
<evidence type="ECO:0000313" key="2">
    <source>
        <dbReference type="Proteomes" id="UP001281147"/>
    </source>
</evidence>
<dbReference type="Proteomes" id="UP001281147">
    <property type="component" value="Unassembled WGS sequence"/>
</dbReference>
<name>A0ACC3NYH7_9PEZI</name>
<organism evidence="1 2">
    <name type="scientific">Vermiconidia calcicola</name>
    <dbReference type="NCBI Taxonomy" id="1690605"/>
    <lineage>
        <taxon>Eukaryota</taxon>
        <taxon>Fungi</taxon>
        <taxon>Dikarya</taxon>
        <taxon>Ascomycota</taxon>
        <taxon>Pezizomycotina</taxon>
        <taxon>Dothideomycetes</taxon>
        <taxon>Dothideomycetidae</taxon>
        <taxon>Mycosphaerellales</taxon>
        <taxon>Extremaceae</taxon>
        <taxon>Vermiconidia</taxon>
    </lineage>
</organism>
<dbReference type="EMBL" id="JAUTXU010000007">
    <property type="protein sequence ID" value="KAK3723980.1"/>
    <property type="molecule type" value="Genomic_DNA"/>
</dbReference>
<protein>
    <submittedName>
        <fullName evidence="1">Uncharacterized protein</fullName>
    </submittedName>
</protein>